<reference evidence="2 3" key="1">
    <citation type="submission" date="2014-04" db="EMBL/GenBank/DDBJ databases">
        <authorList>
            <consortium name="DOE Joint Genome Institute"/>
            <person name="Kuo A."/>
            <person name="Girlanda M."/>
            <person name="Perotto S."/>
            <person name="Kohler A."/>
            <person name="Nagy L.G."/>
            <person name="Floudas D."/>
            <person name="Copeland A."/>
            <person name="Barry K.W."/>
            <person name="Cichocki N."/>
            <person name="Veneault-Fourrey C."/>
            <person name="LaButti K."/>
            <person name="Lindquist E.A."/>
            <person name="Lipzen A."/>
            <person name="Lundell T."/>
            <person name="Morin E."/>
            <person name="Murat C."/>
            <person name="Sun H."/>
            <person name="Tunlid A."/>
            <person name="Henrissat B."/>
            <person name="Grigoriev I.V."/>
            <person name="Hibbett D.S."/>
            <person name="Martin F."/>
            <person name="Nordberg H.P."/>
            <person name="Cantor M.N."/>
            <person name="Hua S.X."/>
        </authorList>
    </citation>
    <scope>NUCLEOTIDE SEQUENCE [LARGE SCALE GENOMIC DNA]</scope>
    <source>
        <strain evidence="2 3">MUT 4182</strain>
    </source>
</reference>
<evidence type="ECO:0000313" key="2">
    <source>
        <dbReference type="EMBL" id="KIO23956.1"/>
    </source>
</evidence>
<dbReference type="InterPro" id="IPR001810">
    <property type="entry name" value="F-box_dom"/>
</dbReference>
<evidence type="ECO:0000313" key="3">
    <source>
        <dbReference type="Proteomes" id="UP000054248"/>
    </source>
</evidence>
<dbReference type="EMBL" id="KN823072">
    <property type="protein sequence ID" value="KIO23956.1"/>
    <property type="molecule type" value="Genomic_DNA"/>
</dbReference>
<reference evidence="3" key="2">
    <citation type="submission" date="2015-01" db="EMBL/GenBank/DDBJ databases">
        <title>Evolutionary Origins and Diversification of the Mycorrhizal Mutualists.</title>
        <authorList>
            <consortium name="DOE Joint Genome Institute"/>
            <consortium name="Mycorrhizal Genomics Consortium"/>
            <person name="Kohler A."/>
            <person name="Kuo A."/>
            <person name="Nagy L.G."/>
            <person name="Floudas D."/>
            <person name="Copeland A."/>
            <person name="Barry K.W."/>
            <person name="Cichocki N."/>
            <person name="Veneault-Fourrey C."/>
            <person name="LaButti K."/>
            <person name="Lindquist E.A."/>
            <person name="Lipzen A."/>
            <person name="Lundell T."/>
            <person name="Morin E."/>
            <person name="Murat C."/>
            <person name="Riley R."/>
            <person name="Ohm R."/>
            <person name="Sun H."/>
            <person name="Tunlid A."/>
            <person name="Henrissat B."/>
            <person name="Grigoriev I.V."/>
            <person name="Hibbett D.S."/>
            <person name="Martin F."/>
        </authorList>
    </citation>
    <scope>NUCLEOTIDE SEQUENCE [LARGE SCALE GENOMIC DNA]</scope>
    <source>
        <strain evidence="3">MUT 4182</strain>
    </source>
</reference>
<evidence type="ECO:0000259" key="1">
    <source>
        <dbReference type="PROSITE" id="PS50181"/>
    </source>
</evidence>
<organism evidence="2 3">
    <name type="scientific">Tulasnella calospora MUT 4182</name>
    <dbReference type="NCBI Taxonomy" id="1051891"/>
    <lineage>
        <taxon>Eukaryota</taxon>
        <taxon>Fungi</taxon>
        <taxon>Dikarya</taxon>
        <taxon>Basidiomycota</taxon>
        <taxon>Agaricomycotina</taxon>
        <taxon>Agaricomycetes</taxon>
        <taxon>Cantharellales</taxon>
        <taxon>Tulasnellaceae</taxon>
        <taxon>Tulasnella</taxon>
    </lineage>
</organism>
<keyword evidence="3" id="KW-1185">Reference proteome</keyword>
<dbReference type="Gene3D" id="1.20.1280.50">
    <property type="match status" value="1"/>
</dbReference>
<protein>
    <recommendedName>
        <fullName evidence="1">F-box domain-containing protein</fullName>
    </recommendedName>
</protein>
<dbReference type="SMART" id="SM00256">
    <property type="entry name" value="FBOX"/>
    <property type="match status" value="1"/>
</dbReference>
<dbReference type="PROSITE" id="PS50181">
    <property type="entry name" value="FBOX"/>
    <property type="match status" value="1"/>
</dbReference>
<feature type="domain" description="F-box" evidence="1">
    <location>
        <begin position="1"/>
        <end position="47"/>
    </location>
</feature>
<proteinExistence type="predicted"/>
<dbReference type="HOGENOM" id="CLU_738084_0_0_1"/>
<dbReference type="Pfam" id="PF12937">
    <property type="entry name" value="F-box-like"/>
    <property type="match status" value="1"/>
</dbReference>
<dbReference type="Proteomes" id="UP000054248">
    <property type="component" value="Unassembled WGS sequence"/>
</dbReference>
<gene>
    <name evidence="2" type="ORF">M407DRAFT_26657</name>
</gene>
<dbReference type="SUPFAM" id="SSF81383">
    <property type="entry name" value="F-box domain"/>
    <property type="match status" value="1"/>
</dbReference>
<sequence>MAFIVDLPKEIILEVAKFLDLKDSLALLQTCQALYSLTNAQPFWLDQVHILYEKFNPLLPQSLTPISINDLRAMAITPYQFERAAMQGKLQAVSPIHLKPDFTAEYLGAQIVPGGHWLVTISRDFDDFPQTERSFVRVWRIVPESEEQEPFACIASMQLQVGYLPLELCVCPGEATLDLSVFISSLKQVDIQRGGYIQALRINLGAIDPEFVLQGELDVQRFCSGLRLQGDNVVATLYLPGDELCEFLIWNWKTGGRAILSSPGWGEDHRKEHPQFGILRIGALKSIGQINMLITTELKDIFQHSWVAVKTPEERAQICQSSASSGTAQEIAFILLWRIFHMRQSGLRSRIAGRVASYSPGIQRITIPMITPTIS</sequence>
<dbReference type="OrthoDB" id="2886361at2759"/>
<dbReference type="InterPro" id="IPR036047">
    <property type="entry name" value="F-box-like_dom_sf"/>
</dbReference>
<dbReference type="AlphaFoldDB" id="A0A0C3QDZ9"/>
<name>A0A0C3QDZ9_9AGAM</name>
<accession>A0A0C3QDZ9</accession>